<accession>A0AAD7VUS5</accession>
<dbReference type="GeneID" id="80882317"/>
<feature type="region of interest" description="Disordered" evidence="1">
    <location>
        <begin position="122"/>
        <end position="144"/>
    </location>
</feature>
<dbReference type="AlphaFoldDB" id="A0AAD7VUS5"/>
<feature type="compositionally biased region" description="Polar residues" evidence="1">
    <location>
        <begin position="132"/>
        <end position="144"/>
    </location>
</feature>
<dbReference type="EMBL" id="JARPMG010000003">
    <property type="protein sequence ID" value="KAJ8102296.1"/>
    <property type="molecule type" value="Genomic_DNA"/>
</dbReference>
<keyword evidence="3" id="KW-1185">Reference proteome</keyword>
<comment type="caution">
    <text evidence="2">The sequence shown here is derived from an EMBL/GenBank/DDBJ whole genome shotgun (WGS) entry which is preliminary data.</text>
</comment>
<dbReference type="RefSeq" id="XP_056045746.1">
    <property type="nucleotide sequence ID" value="XM_056187151.1"/>
</dbReference>
<sequence length="337" mass="37733">MIPPDYFKLALAIAIVRTKPAHVSISDYKLRVLASVDPAEFWKTRYDDTIRELRYLKEQVDMLKTDTAKKRKVKQGNEDNKSRKKTTSVQDEPATASLTLLSPVSGPQNEMSLTTIEPIEDSNENVDHNTKHSPSNSIVKLDSTPDSSPALYSNVFASETLRESTRVLLMDGYSSASRIIEHIDILEQYITPSDDDPQKVLTPPYVVKVFGLIISRLEQVSFRTAYAAEDRGSEEPSGSIERIKFQECLTRVLRGILRGIAVFSRREHYGMDDGHDNKCPAAAGFDTLPGAYAEVLLSTAARSSGLRKGKQSQFNTTWPCSLYRDNYARLGPFPNHN</sequence>
<dbReference type="Proteomes" id="UP001217417">
    <property type="component" value="Unassembled WGS sequence"/>
</dbReference>
<dbReference type="GO" id="GO:0042138">
    <property type="term" value="P:meiotic DNA double-strand break formation"/>
    <property type="evidence" value="ECO:0007669"/>
    <property type="project" value="InterPro"/>
</dbReference>
<evidence type="ECO:0000313" key="2">
    <source>
        <dbReference type="EMBL" id="KAJ8102296.1"/>
    </source>
</evidence>
<dbReference type="GO" id="GO:0006310">
    <property type="term" value="P:DNA recombination"/>
    <property type="evidence" value="ECO:0007669"/>
    <property type="project" value="InterPro"/>
</dbReference>
<reference evidence="2" key="1">
    <citation type="submission" date="2023-03" db="EMBL/GenBank/DDBJ databases">
        <title>Near-Complete genome sequence of Lipomyces tetrasporous NRRL Y-64009, an oleaginous yeast capable of growing on lignocellulosic hydrolysates.</title>
        <authorList>
            <consortium name="Lawrence Berkeley National Laboratory"/>
            <person name="Jagtap S.S."/>
            <person name="Liu J.-J."/>
            <person name="Walukiewicz H.E."/>
            <person name="Pangilinan J."/>
            <person name="Lipzen A."/>
            <person name="Ahrendt S."/>
            <person name="Koriabine M."/>
            <person name="Cobaugh K."/>
            <person name="Salamov A."/>
            <person name="Yoshinaga Y."/>
            <person name="Ng V."/>
            <person name="Daum C."/>
            <person name="Grigoriev I.V."/>
            <person name="Slininger P.J."/>
            <person name="Dien B.S."/>
            <person name="Jin Y.-S."/>
            <person name="Rao C.V."/>
        </authorList>
    </citation>
    <scope>NUCLEOTIDE SEQUENCE</scope>
    <source>
        <strain evidence="2">NRRL Y-64009</strain>
    </source>
</reference>
<organism evidence="2 3">
    <name type="scientific">Lipomyces tetrasporus</name>
    <dbReference type="NCBI Taxonomy" id="54092"/>
    <lineage>
        <taxon>Eukaryota</taxon>
        <taxon>Fungi</taxon>
        <taxon>Dikarya</taxon>
        <taxon>Ascomycota</taxon>
        <taxon>Saccharomycotina</taxon>
        <taxon>Lipomycetes</taxon>
        <taxon>Lipomycetales</taxon>
        <taxon>Lipomycetaceae</taxon>
        <taxon>Lipomyces</taxon>
    </lineage>
</organism>
<gene>
    <name evidence="2" type="ORF">POJ06DRAFT_249305</name>
</gene>
<proteinExistence type="predicted"/>
<feature type="non-terminal residue" evidence="2">
    <location>
        <position position="1"/>
    </location>
</feature>
<name>A0AAD7VUS5_9ASCO</name>
<evidence type="ECO:0000256" key="1">
    <source>
        <dbReference type="SAM" id="MobiDB-lite"/>
    </source>
</evidence>
<protein>
    <submittedName>
        <fullName evidence="2">Uncharacterized protein</fullName>
    </submittedName>
</protein>
<evidence type="ECO:0000313" key="3">
    <source>
        <dbReference type="Proteomes" id="UP001217417"/>
    </source>
</evidence>
<feature type="region of interest" description="Disordered" evidence="1">
    <location>
        <begin position="67"/>
        <end position="104"/>
    </location>
</feature>